<keyword evidence="1" id="KW-1133">Transmembrane helix</keyword>
<dbReference type="EMBL" id="AUSU01002270">
    <property type="protein sequence ID" value="EPS69146.1"/>
    <property type="molecule type" value="Genomic_DNA"/>
</dbReference>
<feature type="transmembrane region" description="Helical" evidence="1">
    <location>
        <begin position="87"/>
        <end position="106"/>
    </location>
</feature>
<feature type="transmembrane region" description="Helical" evidence="1">
    <location>
        <begin position="47"/>
        <end position="67"/>
    </location>
</feature>
<keyword evidence="3" id="KW-1185">Reference proteome</keyword>
<organism evidence="2 3">
    <name type="scientific">Genlisea aurea</name>
    <dbReference type="NCBI Taxonomy" id="192259"/>
    <lineage>
        <taxon>Eukaryota</taxon>
        <taxon>Viridiplantae</taxon>
        <taxon>Streptophyta</taxon>
        <taxon>Embryophyta</taxon>
        <taxon>Tracheophyta</taxon>
        <taxon>Spermatophyta</taxon>
        <taxon>Magnoliopsida</taxon>
        <taxon>eudicotyledons</taxon>
        <taxon>Gunneridae</taxon>
        <taxon>Pentapetalae</taxon>
        <taxon>asterids</taxon>
        <taxon>lamiids</taxon>
        <taxon>Lamiales</taxon>
        <taxon>Lentibulariaceae</taxon>
        <taxon>Genlisea</taxon>
    </lineage>
</organism>
<evidence type="ECO:0000313" key="2">
    <source>
        <dbReference type="EMBL" id="EPS69146.1"/>
    </source>
</evidence>
<keyword evidence="1" id="KW-0812">Transmembrane</keyword>
<dbReference type="AlphaFoldDB" id="S8CVZ5"/>
<evidence type="ECO:0000313" key="3">
    <source>
        <dbReference type="Proteomes" id="UP000015453"/>
    </source>
</evidence>
<dbReference type="Proteomes" id="UP000015453">
    <property type="component" value="Unassembled WGS sequence"/>
</dbReference>
<feature type="non-terminal residue" evidence="2">
    <location>
        <position position="115"/>
    </location>
</feature>
<dbReference type="PANTHER" id="PTHR33306">
    <property type="entry name" value="EXPRESSED PROTEIN-RELATED-RELATED"/>
    <property type="match status" value="1"/>
</dbReference>
<keyword evidence="1" id="KW-0472">Membrane</keyword>
<dbReference type="PANTHER" id="PTHR33306:SF5">
    <property type="entry name" value="OXIDOREDUCTASE_TRANSITION METAL ION-BINDING PROTEIN"/>
    <property type="match status" value="1"/>
</dbReference>
<feature type="transmembrane region" description="Helical" evidence="1">
    <location>
        <begin position="14"/>
        <end position="35"/>
    </location>
</feature>
<name>S8CVZ5_9LAMI</name>
<sequence>MSYNSAAHSPYPPLHLWCLLVILLSFVGLTWYTSYETAVGGFFEQMRLLLLLSPLLILGAVHLLAAVDGPIFNFFQSQERDSFNRAGGTPWGVGVLLVLVLFMISYQSDFRERWF</sequence>
<gene>
    <name evidence="2" type="ORF">M569_05622</name>
</gene>
<comment type="caution">
    <text evidence="2">The sequence shown here is derived from an EMBL/GenBank/DDBJ whole genome shotgun (WGS) entry which is preliminary data.</text>
</comment>
<proteinExistence type="predicted"/>
<accession>S8CVZ5</accession>
<dbReference type="OrthoDB" id="683410at2759"/>
<evidence type="ECO:0000256" key="1">
    <source>
        <dbReference type="SAM" id="Phobius"/>
    </source>
</evidence>
<protein>
    <submittedName>
        <fullName evidence="2">Uncharacterized protein</fullName>
    </submittedName>
</protein>
<reference evidence="2 3" key="1">
    <citation type="journal article" date="2013" name="BMC Genomics">
        <title>The miniature genome of a carnivorous plant Genlisea aurea contains a low number of genes and short non-coding sequences.</title>
        <authorList>
            <person name="Leushkin E.V."/>
            <person name="Sutormin R.A."/>
            <person name="Nabieva E.R."/>
            <person name="Penin A.A."/>
            <person name="Kondrashov A.S."/>
            <person name="Logacheva M.D."/>
        </authorList>
    </citation>
    <scope>NUCLEOTIDE SEQUENCE [LARGE SCALE GENOMIC DNA]</scope>
</reference>